<dbReference type="PANTHER" id="PTHR11070:SF3">
    <property type="entry name" value="DNA 3'-5' HELICASE"/>
    <property type="match status" value="1"/>
</dbReference>
<comment type="caution">
    <text evidence="7">The sequence shown here is derived from an EMBL/GenBank/DDBJ whole genome shotgun (WGS) entry which is preliminary data.</text>
</comment>
<evidence type="ECO:0000256" key="3">
    <source>
        <dbReference type="ARBA" id="ARBA00022806"/>
    </source>
</evidence>
<dbReference type="InterPro" id="IPR014016">
    <property type="entry name" value="UvrD-like_ATP-bd"/>
</dbReference>
<dbReference type="GO" id="GO:0005524">
    <property type="term" value="F:ATP binding"/>
    <property type="evidence" value="ECO:0007669"/>
    <property type="project" value="UniProtKB-UniRule"/>
</dbReference>
<dbReference type="PROSITE" id="PS51198">
    <property type="entry name" value="UVRD_HELICASE_ATP_BIND"/>
    <property type="match status" value="1"/>
</dbReference>
<dbReference type="InterPro" id="IPR027417">
    <property type="entry name" value="P-loop_NTPase"/>
</dbReference>
<reference evidence="7" key="1">
    <citation type="submission" date="2020-02" db="EMBL/GenBank/DDBJ databases">
        <authorList>
            <person name="Shen X.-R."/>
            <person name="Zhang Y.-X."/>
        </authorList>
    </citation>
    <scope>NUCLEOTIDE SEQUENCE</scope>
    <source>
        <strain evidence="7">SYP-B3998</strain>
    </source>
</reference>
<dbReference type="AlphaFoldDB" id="A0A6G3ZXP0"/>
<evidence type="ECO:0000256" key="2">
    <source>
        <dbReference type="ARBA" id="ARBA00022801"/>
    </source>
</evidence>
<keyword evidence="3 5" id="KW-0347">Helicase</keyword>
<dbReference type="SUPFAM" id="SSF52540">
    <property type="entry name" value="P-loop containing nucleoside triphosphate hydrolases"/>
    <property type="match status" value="1"/>
</dbReference>
<dbReference type="RefSeq" id="WP_163946672.1">
    <property type="nucleotide sequence ID" value="NZ_JAAIKC010000003.1"/>
</dbReference>
<keyword evidence="1 5" id="KW-0547">Nucleotide-binding</keyword>
<evidence type="ECO:0000256" key="1">
    <source>
        <dbReference type="ARBA" id="ARBA00022741"/>
    </source>
</evidence>
<dbReference type="InterPro" id="IPR013986">
    <property type="entry name" value="DExx_box_DNA_helicase_dom_sf"/>
</dbReference>
<evidence type="ECO:0000313" key="7">
    <source>
        <dbReference type="EMBL" id="NEW06875.1"/>
    </source>
</evidence>
<protein>
    <submittedName>
        <fullName evidence="7">UvrD-helicase domain-containing protein</fullName>
    </submittedName>
</protein>
<name>A0A6G3ZXP0_9BACL</name>
<evidence type="ECO:0000256" key="4">
    <source>
        <dbReference type="ARBA" id="ARBA00022840"/>
    </source>
</evidence>
<dbReference type="GO" id="GO:0000725">
    <property type="term" value="P:recombinational repair"/>
    <property type="evidence" value="ECO:0007669"/>
    <property type="project" value="TreeGrafter"/>
</dbReference>
<dbReference type="PANTHER" id="PTHR11070">
    <property type="entry name" value="UVRD / RECB / PCRA DNA HELICASE FAMILY MEMBER"/>
    <property type="match status" value="1"/>
</dbReference>
<dbReference type="Gene3D" id="3.40.50.300">
    <property type="entry name" value="P-loop containing nucleotide triphosphate hydrolases"/>
    <property type="match status" value="1"/>
</dbReference>
<dbReference type="GO" id="GO:0016787">
    <property type="term" value="F:hydrolase activity"/>
    <property type="evidence" value="ECO:0007669"/>
    <property type="project" value="UniProtKB-UniRule"/>
</dbReference>
<dbReference type="GO" id="GO:0043138">
    <property type="term" value="F:3'-5' DNA helicase activity"/>
    <property type="evidence" value="ECO:0007669"/>
    <property type="project" value="TreeGrafter"/>
</dbReference>
<feature type="binding site" evidence="5">
    <location>
        <begin position="41"/>
        <end position="48"/>
    </location>
    <ligand>
        <name>ATP</name>
        <dbReference type="ChEBI" id="CHEBI:30616"/>
    </ligand>
</feature>
<evidence type="ECO:0000259" key="6">
    <source>
        <dbReference type="PROSITE" id="PS51198"/>
    </source>
</evidence>
<proteinExistence type="predicted"/>
<dbReference type="Pfam" id="PF00580">
    <property type="entry name" value="UvrD-helicase"/>
    <property type="match status" value="1"/>
</dbReference>
<dbReference type="EMBL" id="JAAIKC010000003">
    <property type="protein sequence ID" value="NEW06875.1"/>
    <property type="molecule type" value="Genomic_DNA"/>
</dbReference>
<organism evidence="7">
    <name type="scientific">Paenibacillus sp. SYP-B3998</name>
    <dbReference type="NCBI Taxonomy" id="2678564"/>
    <lineage>
        <taxon>Bacteria</taxon>
        <taxon>Bacillati</taxon>
        <taxon>Bacillota</taxon>
        <taxon>Bacilli</taxon>
        <taxon>Bacillales</taxon>
        <taxon>Paenibacillaceae</taxon>
        <taxon>Paenibacillus</taxon>
    </lineage>
</organism>
<accession>A0A6G3ZXP0</accession>
<keyword evidence="4 5" id="KW-0067">ATP-binding</keyword>
<keyword evidence="2 5" id="KW-0378">Hydrolase</keyword>
<dbReference type="InterPro" id="IPR000212">
    <property type="entry name" value="DNA_helicase_UvrD/REP"/>
</dbReference>
<dbReference type="GO" id="GO:0003677">
    <property type="term" value="F:DNA binding"/>
    <property type="evidence" value="ECO:0007669"/>
    <property type="project" value="UniProtKB-KW"/>
</dbReference>
<dbReference type="Gene3D" id="1.10.10.160">
    <property type="match status" value="1"/>
</dbReference>
<evidence type="ECO:0000256" key="5">
    <source>
        <dbReference type="PROSITE-ProRule" id="PRU00560"/>
    </source>
</evidence>
<gene>
    <name evidence="7" type="ORF">GK047_12755</name>
</gene>
<sequence length="620" mass="71883">MFEITSEDITKVESALLGQYKSFSNEQRNIIKYEQSGDFVACPGSGKTTVLIARLAILLRKIKEANLDYGICVITHTNVGVEEILNKLKILGINDVAYPHFIGTIHDFLNTFFALRAYTTVSSRDRFFFIENEEYKGYFSRFFEKHKPSWWSFSAPFSAVERTQLSINDKKEISLIGFEDKTYRNELLNTFKDMFYSGYLRHSDTIALSKFYIDKNAIELRKAFQARFKYLFIDETQDTSIEQYHIILKIIESNEETIIQRYGDPYQALYNLYYGEPDAWKPPVEQRIELATSNRFGQKIAKILRTTCIERYDHLVGNEFVPSLEPHILLYEDQAQLLEAYAKLLASYNLPLNTKKIYAVAQHHDAVAHFHIDYQKSKSEIQKKSSFADCLNEVHKVMSRTLRKKNENSRSQLDFSPSKLDDFLNKEFPLENSDLRSILSKLIRQVYLRKDCSSELSQFELLYQKILTDNFGIVIESNDLASDVEIVNKYILKIFTTETHADHVDNNNYLYNDVLIHLNTIHAVKGETHLATLLLESTVNREEYSDLYDIMPFLIGQYDERLSQNTNIKDTLKLAYVALSRPTHFAGIAIKEDNMSQEDVIAAKSHGWKVVKVNEIVLPN</sequence>
<feature type="domain" description="UvrD-like helicase ATP-binding" evidence="6">
    <location>
        <begin position="20"/>
        <end position="313"/>
    </location>
</feature>